<feature type="binding site" evidence="1">
    <location>
        <position position="84"/>
    </location>
    <ligand>
        <name>Ni(2+)</name>
        <dbReference type="ChEBI" id="CHEBI:49786"/>
    </ligand>
</feature>
<keyword evidence="5" id="KW-1185">Reference proteome</keyword>
<feature type="binding site" evidence="1">
    <location>
        <position position="94"/>
    </location>
    <ligand>
        <name>Ni(2+)</name>
        <dbReference type="ChEBI" id="CHEBI:49786"/>
    </ligand>
</feature>
<evidence type="ECO:0000313" key="5">
    <source>
        <dbReference type="Proteomes" id="UP000199516"/>
    </source>
</evidence>
<evidence type="ECO:0000259" key="2">
    <source>
        <dbReference type="Pfam" id="PF02829"/>
    </source>
</evidence>
<evidence type="ECO:0000259" key="3">
    <source>
        <dbReference type="Pfam" id="PF08279"/>
    </source>
</evidence>
<gene>
    <name evidence="4" type="ORF">SAMN05192532_10149</name>
</gene>
<dbReference type="Gene3D" id="1.10.10.10">
    <property type="entry name" value="Winged helix-like DNA-binding domain superfamily/Winged helix DNA-binding domain"/>
    <property type="match status" value="1"/>
</dbReference>
<keyword evidence="1" id="KW-0533">Nickel</keyword>
<organism evidence="4 5">
    <name type="scientific">Alteribacillus iranensis</name>
    <dbReference type="NCBI Taxonomy" id="930128"/>
    <lineage>
        <taxon>Bacteria</taxon>
        <taxon>Bacillati</taxon>
        <taxon>Bacillota</taxon>
        <taxon>Bacilli</taxon>
        <taxon>Bacillales</taxon>
        <taxon>Bacillaceae</taxon>
        <taxon>Alteribacillus</taxon>
    </lineage>
</organism>
<dbReference type="PIRSF" id="PIRSF037847">
    <property type="entry name" value="NiaR"/>
    <property type="match status" value="1"/>
</dbReference>
<feature type="domain" description="Helix-turn-helix type 11" evidence="3">
    <location>
        <begin position="13"/>
        <end position="65"/>
    </location>
</feature>
<dbReference type="EMBL" id="FONT01000001">
    <property type="protein sequence ID" value="SFE26962.1"/>
    <property type="molecule type" value="Genomic_DNA"/>
</dbReference>
<feature type="binding site" evidence="1">
    <location>
        <position position="155"/>
    </location>
    <ligand>
        <name>Ni(2+)</name>
        <dbReference type="ChEBI" id="CHEBI:49786"/>
    </ligand>
</feature>
<feature type="domain" description="3H" evidence="2">
    <location>
        <begin position="87"/>
        <end position="178"/>
    </location>
</feature>
<proteinExistence type="predicted"/>
<reference evidence="4 5" key="1">
    <citation type="submission" date="2016-10" db="EMBL/GenBank/DDBJ databases">
        <authorList>
            <person name="de Groot N.N."/>
        </authorList>
    </citation>
    <scope>NUCLEOTIDE SEQUENCE [LARGE SCALE GENOMIC DNA]</scope>
    <source>
        <strain evidence="4 5">DSM 23995</strain>
    </source>
</reference>
<feature type="binding site" evidence="1">
    <location>
        <position position="153"/>
    </location>
    <ligand>
        <name>Ni(2+)</name>
        <dbReference type="ChEBI" id="CHEBI:49786"/>
    </ligand>
</feature>
<dbReference type="Pfam" id="PF02829">
    <property type="entry name" value="3H"/>
    <property type="match status" value="1"/>
</dbReference>
<name>A0A1I1Z5X0_9BACI</name>
<dbReference type="InterPro" id="IPR004173">
    <property type="entry name" value="3H_domain"/>
</dbReference>
<dbReference type="AlphaFoldDB" id="A0A1I1Z5X0"/>
<dbReference type="Gene3D" id="3.30.1340.20">
    <property type="entry name" value="3H domain"/>
    <property type="match status" value="1"/>
</dbReference>
<dbReference type="SUPFAM" id="SSF46785">
    <property type="entry name" value="Winged helix' DNA-binding domain"/>
    <property type="match status" value="1"/>
</dbReference>
<accession>A0A1I1Z5X0</accession>
<dbReference type="PANTHER" id="PTHR40068">
    <property type="entry name" value="TRANSCRIPTION REPRESSOR NIAR-RELATED"/>
    <property type="match status" value="1"/>
</dbReference>
<dbReference type="InterPro" id="IPR026043">
    <property type="entry name" value="NadR"/>
</dbReference>
<dbReference type="InterPro" id="IPR036388">
    <property type="entry name" value="WH-like_DNA-bd_sf"/>
</dbReference>
<keyword evidence="1" id="KW-0479">Metal-binding</keyword>
<dbReference type="PANTHER" id="PTHR40068:SF1">
    <property type="entry name" value="TRANSCRIPTION REPRESSOR NIAR-RELATED"/>
    <property type="match status" value="1"/>
</dbReference>
<protein>
    <recommendedName>
        <fullName evidence="6">Transcriptional regulator</fullName>
    </recommendedName>
</protein>
<dbReference type="Pfam" id="PF08279">
    <property type="entry name" value="HTH_11"/>
    <property type="match status" value="1"/>
</dbReference>
<sequence>MDKNNKKILGEERRELIMKWLVEEDEPITGSDLAARTKVSRQVIVQDISLLKAKSYPILATSRGYMLLKDRQEKKLRRQIPCFHPSDIEITEMELNIFVDHGAKVIDVSIEHPIYGDLTASLMIETRRDVQQFVKNLRDTNAPLLSELTDGTHIHTVEVDSERALREIESELEKKGMLLT</sequence>
<evidence type="ECO:0000313" key="4">
    <source>
        <dbReference type="EMBL" id="SFE26962.1"/>
    </source>
</evidence>
<evidence type="ECO:0000256" key="1">
    <source>
        <dbReference type="PIRSR" id="PIRSR037847-1"/>
    </source>
</evidence>
<evidence type="ECO:0008006" key="6">
    <source>
        <dbReference type="Google" id="ProtNLM"/>
    </source>
</evidence>
<dbReference type="InterPro" id="IPR035922">
    <property type="entry name" value="3H_dom_sf"/>
</dbReference>
<dbReference type="SUPFAM" id="SSF75500">
    <property type="entry name" value="Putative transcriptional regulator TM1602, C-terminal domain"/>
    <property type="match status" value="1"/>
</dbReference>
<dbReference type="STRING" id="930128.SAMN05192532_10149"/>
<dbReference type="GO" id="GO:0046872">
    <property type="term" value="F:metal ion binding"/>
    <property type="evidence" value="ECO:0007669"/>
    <property type="project" value="UniProtKB-KW"/>
</dbReference>
<dbReference type="InterPro" id="IPR013196">
    <property type="entry name" value="HTH_11"/>
</dbReference>
<dbReference type="InterPro" id="IPR036390">
    <property type="entry name" value="WH_DNA-bd_sf"/>
</dbReference>
<dbReference type="Proteomes" id="UP000199516">
    <property type="component" value="Unassembled WGS sequence"/>
</dbReference>